<gene>
    <name evidence="2" type="ORF">Tco_0911680</name>
</gene>
<name>A0ABQ5CXI8_9ASTR</name>
<protein>
    <submittedName>
        <fullName evidence="2">Uncharacterized protein</fullName>
    </submittedName>
</protein>
<dbReference type="Proteomes" id="UP001151760">
    <property type="component" value="Unassembled WGS sequence"/>
</dbReference>
<reference evidence="2" key="1">
    <citation type="journal article" date="2022" name="Int. J. Mol. Sci.">
        <title>Draft Genome of Tanacetum Coccineum: Genomic Comparison of Closely Related Tanacetum-Family Plants.</title>
        <authorList>
            <person name="Yamashiro T."/>
            <person name="Shiraishi A."/>
            <person name="Nakayama K."/>
            <person name="Satake H."/>
        </authorList>
    </citation>
    <scope>NUCLEOTIDE SEQUENCE</scope>
</reference>
<proteinExistence type="predicted"/>
<sequence length="177" mass="20795">MTTLPNALQEERSDWDDDERSGGKVLVIQERLAQNQQEFLDEYLPQWDEHLAIQKQELESERSKAWPDYQFRYPRGKEAYSALEAIADEPQNITSQVRQLILLEDPYCGSTGEQDRAYRDLDRITYEESKNLWSFLEDFKQLATKSGRLYFPSTTEKLFAKLPPSLSKKIEESFRTC</sequence>
<comment type="caution">
    <text evidence="2">The sequence shown here is derived from an EMBL/GenBank/DDBJ whole genome shotgun (WGS) entry which is preliminary data.</text>
</comment>
<feature type="region of interest" description="Disordered" evidence="1">
    <location>
        <begin position="1"/>
        <end position="21"/>
    </location>
</feature>
<reference evidence="2" key="2">
    <citation type="submission" date="2022-01" db="EMBL/GenBank/DDBJ databases">
        <authorList>
            <person name="Yamashiro T."/>
            <person name="Shiraishi A."/>
            <person name="Satake H."/>
            <person name="Nakayama K."/>
        </authorList>
    </citation>
    <scope>NUCLEOTIDE SEQUENCE</scope>
</reference>
<dbReference type="Pfam" id="PF22909">
    <property type="entry name" value="Caulimovir_coat_dom"/>
    <property type="match status" value="1"/>
</dbReference>
<organism evidence="2 3">
    <name type="scientific">Tanacetum coccineum</name>
    <dbReference type="NCBI Taxonomy" id="301880"/>
    <lineage>
        <taxon>Eukaryota</taxon>
        <taxon>Viridiplantae</taxon>
        <taxon>Streptophyta</taxon>
        <taxon>Embryophyta</taxon>
        <taxon>Tracheophyta</taxon>
        <taxon>Spermatophyta</taxon>
        <taxon>Magnoliopsida</taxon>
        <taxon>eudicotyledons</taxon>
        <taxon>Gunneridae</taxon>
        <taxon>Pentapetalae</taxon>
        <taxon>asterids</taxon>
        <taxon>campanulids</taxon>
        <taxon>Asterales</taxon>
        <taxon>Asteraceae</taxon>
        <taxon>Asteroideae</taxon>
        <taxon>Anthemideae</taxon>
        <taxon>Anthemidinae</taxon>
        <taxon>Tanacetum</taxon>
    </lineage>
</organism>
<accession>A0ABQ5CXI8</accession>
<evidence type="ECO:0000313" key="2">
    <source>
        <dbReference type="EMBL" id="GJT31405.1"/>
    </source>
</evidence>
<keyword evidence="3" id="KW-1185">Reference proteome</keyword>
<dbReference type="EMBL" id="BQNB010014703">
    <property type="protein sequence ID" value="GJT31405.1"/>
    <property type="molecule type" value="Genomic_DNA"/>
</dbReference>
<evidence type="ECO:0000313" key="3">
    <source>
        <dbReference type="Proteomes" id="UP001151760"/>
    </source>
</evidence>
<evidence type="ECO:0000256" key="1">
    <source>
        <dbReference type="SAM" id="MobiDB-lite"/>
    </source>
</evidence>